<dbReference type="InterPro" id="IPR012340">
    <property type="entry name" value="NA-bd_OB-fold"/>
</dbReference>
<gene>
    <name evidence="9" type="ORF">DSPE1174_LOCUS30727</name>
    <name evidence="10" type="ORF">DSPE1174_LOCUS30728</name>
</gene>
<dbReference type="Pfam" id="PF21485">
    <property type="entry name" value="IF5A-like_N"/>
    <property type="match status" value="1"/>
</dbReference>
<evidence type="ECO:0000256" key="7">
    <source>
        <dbReference type="RuleBase" id="RU362005"/>
    </source>
</evidence>
<dbReference type="GO" id="GO:0045901">
    <property type="term" value="P:positive regulation of translational elongation"/>
    <property type="evidence" value="ECO:0007669"/>
    <property type="project" value="UniProtKB-UniRule"/>
</dbReference>
<dbReference type="InterPro" id="IPR001884">
    <property type="entry name" value="IF5A-like"/>
</dbReference>
<dbReference type="Pfam" id="PF01287">
    <property type="entry name" value="eIF-5a"/>
    <property type="match status" value="1"/>
</dbReference>
<keyword evidence="3" id="KW-0150">Chloroplast</keyword>
<keyword evidence="5 7" id="KW-0648">Protein biosynthesis</keyword>
<dbReference type="EMBL" id="HBGS01058896">
    <property type="protein sequence ID" value="CAD9485223.1"/>
    <property type="molecule type" value="Transcribed_RNA"/>
</dbReference>
<dbReference type="SMART" id="SM01376">
    <property type="entry name" value="eIF-5a"/>
    <property type="match status" value="1"/>
</dbReference>
<dbReference type="Gene3D" id="2.30.30.30">
    <property type="match status" value="1"/>
</dbReference>
<evidence type="ECO:0000259" key="8">
    <source>
        <dbReference type="SMART" id="SM01376"/>
    </source>
</evidence>
<evidence type="ECO:0000313" key="10">
    <source>
        <dbReference type="EMBL" id="CAD9485225.1"/>
    </source>
</evidence>
<dbReference type="InterPro" id="IPR014722">
    <property type="entry name" value="Rib_uL2_dom2"/>
</dbReference>
<comment type="PTM">
    <text evidence="7">eIF-5A seems to be the only eukaryotic protein to have a hypusine residue which is a post-translational modification of a lysine by the addition of a butylamino group.</text>
</comment>
<keyword evidence="4" id="KW-0934">Plastid</keyword>
<name>A0A6U3YQT1_9STRA</name>
<dbReference type="GO" id="GO:0003746">
    <property type="term" value="F:translation elongation factor activity"/>
    <property type="evidence" value="ECO:0007669"/>
    <property type="project" value="UniProtKB-UniRule"/>
</dbReference>
<dbReference type="Gene3D" id="2.40.50.140">
    <property type="entry name" value="Nucleic acid-binding proteins"/>
    <property type="match status" value="1"/>
</dbReference>
<evidence type="ECO:0000256" key="6">
    <source>
        <dbReference type="ARBA" id="ARBA00023071"/>
    </source>
</evidence>
<dbReference type="FunFam" id="2.30.30.30:FF:000080">
    <property type="entry name" value="Eukaryotic translation initiation factor 5A"/>
    <property type="match status" value="1"/>
</dbReference>
<dbReference type="InterPro" id="IPR048670">
    <property type="entry name" value="IF5A-like_N"/>
</dbReference>
<comment type="similarity">
    <text evidence="2 7">Belongs to the eIF-5A family.</text>
</comment>
<comment type="function">
    <text evidence="7">Translation factor that promotes translation elongation and termination, particularly upon ribosome stalling at specific amino acid sequence contexts. Binds between the exit (E) and peptidyl (P) site of the ribosome and promotes rescue of stalled ribosome: specifically required for efficient translation of polyproline-containing peptides as well as other motifs that stall the ribosome. Acts as ribosome quality control (RQC) cofactor by joining the RQC complex to facilitate peptidyl transfer during CAT tailing step.</text>
</comment>
<organism evidence="9">
    <name type="scientific">Octactis speculum</name>
    <dbReference type="NCBI Taxonomy" id="3111310"/>
    <lineage>
        <taxon>Eukaryota</taxon>
        <taxon>Sar</taxon>
        <taxon>Stramenopiles</taxon>
        <taxon>Ochrophyta</taxon>
        <taxon>Dictyochophyceae</taxon>
        <taxon>Dictyochales</taxon>
        <taxon>Dictyochaceae</taxon>
        <taxon>Octactis</taxon>
    </lineage>
</organism>
<evidence type="ECO:0000256" key="2">
    <source>
        <dbReference type="ARBA" id="ARBA00006016"/>
    </source>
</evidence>
<reference evidence="9" key="1">
    <citation type="submission" date="2021-01" db="EMBL/GenBank/DDBJ databases">
        <authorList>
            <person name="Corre E."/>
            <person name="Pelletier E."/>
            <person name="Niang G."/>
            <person name="Scheremetjew M."/>
            <person name="Finn R."/>
            <person name="Kale V."/>
            <person name="Holt S."/>
            <person name="Cochrane G."/>
            <person name="Meng A."/>
            <person name="Brown T."/>
            <person name="Cohen L."/>
        </authorList>
    </citation>
    <scope>NUCLEOTIDE SEQUENCE</scope>
    <source>
        <strain evidence="9">CCMP1381</strain>
    </source>
</reference>
<dbReference type="EMBL" id="HBGS01058897">
    <property type="protein sequence ID" value="CAD9485225.1"/>
    <property type="molecule type" value="Transcribed_RNA"/>
</dbReference>
<dbReference type="GO" id="GO:0045905">
    <property type="term" value="P:positive regulation of translational termination"/>
    <property type="evidence" value="ECO:0007669"/>
    <property type="project" value="UniProtKB-UniRule"/>
</dbReference>
<evidence type="ECO:0000256" key="1">
    <source>
        <dbReference type="ARBA" id="ARBA00004229"/>
    </source>
</evidence>
<keyword evidence="6 7" id="KW-0385">Hypusine</keyword>
<dbReference type="GO" id="GO:0043022">
    <property type="term" value="F:ribosome binding"/>
    <property type="evidence" value="ECO:0007669"/>
    <property type="project" value="UniProtKB-UniRule"/>
</dbReference>
<dbReference type="PANTHER" id="PTHR11673">
    <property type="entry name" value="TRANSLATION INITIATION FACTOR 5A FAMILY MEMBER"/>
    <property type="match status" value="1"/>
</dbReference>
<dbReference type="PROSITE" id="PS00302">
    <property type="entry name" value="IF5A_HYPUSINE"/>
    <property type="match status" value="1"/>
</dbReference>
<dbReference type="InterPro" id="IPR008991">
    <property type="entry name" value="Translation_prot_SH3-like_sf"/>
</dbReference>
<dbReference type="AlphaFoldDB" id="A0A6U3YQT1"/>
<accession>A0A6U3YQT1</accession>
<dbReference type="GO" id="GO:0003723">
    <property type="term" value="F:RNA binding"/>
    <property type="evidence" value="ECO:0007669"/>
    <property type="project" value="InterPro"/>
</dbReference>
<evidence type="ECO:0000313" key="9">
    <source>
        <dbReference type="EMBL" id="CAD9485223.1"/>
    </source>
</evidence>
<evidence type="ECO:0000256" key="3">
    <source>
        <dbReference type="ARBA" id="ARBA00022528"/>
    </source>
</evidence>
<dbReference type="InterPro" id="IPR020189">
    <property type="entry name" value="IF5A_C"/>
</dbReference>
<sequence length="168" mass="18649">MAAQDEETDYAFDNAEAAGSDTIPMEAGQIKKGGLIMIKGRPCKVAEVTTSKTGKHGHAKCNFTTYDIFTNKKLEDMIPSTHGTTVPNVTRQERLLTDIDDDDFMTLMDDDGNERSDLKLPKYPETAAAELRAFYEETVAKDEMVSVTVLVFGNQTEEMVIAWKVDKS</sequence>
<dbReference type="SUPFAM" id="SSF50249">
    <property type="entry name" value="Nucleic acid-binding proteins"/>
    <property type="match status" value="1"/>
</dbReference>
<dbReference type="SUPFAM" id="SSF50104">
    <property type="entry name" value="Translation proteins SH3-like domain"/>
    <property type="match status" value="1"/>
</dbReference>
<comment type="subcellular location">
    <subcellularLocation>
        <location evidence="1">Plastid</location>
        <location evidence="1">Chloroplast</location>
    </subcellularLocation>
</comment>
<proteinExistence type="inferred from homology"/>
<dbReference type="GO" id="GO:0009507">
    <property type="term" value="C:chloroplast"/>
    <property type="evidence" value="ECO:0007669"/>
    <property type="project" value="UniProtKB-SubCell"/>
</dbReference>
<evidence type="ECO:0000256" key="4">
    <source>
        <dbReference type="ARBA" id="ARBA00022640"/>
    </source>
</evidence>
<feature type="domain" description="Translation initiation factor 5A C-terminal" evidence="8">
    <location>
        <begin position="88"/>
        <end position="164"/>
    </location>
</feature>
<dbReference type="PIRSF" id="PIRSF003025">
    <property type="entry name" value="eIF5A"/>
    <property type="match status" value="1"/>
</dbReference>
<dbReference type="NCBIfam" id="TIGR00037">
    <property type="entry name" value="eIF_5A"/>
    <property type="match status" value="1"/>
</dbReference>
<protein>
    <recommendedName>
        <fullName evidence="7">Eukaryotic translation initiation factor 5A</fullName>
        <shortName evidence="7">eIF-5A</shortName>
    </recommendedName>
</protein>
<evidence type="ECO:0000256" key="5">
    <source>
        <dbReference type="ARBA" id="ARBA00022917"/>
    </source>
</evidence>
<dbReference type="InterPro" id="IPR019769">
    <property type="entry name" value="Trans_elong_IF5A_hypusine_site"/>
</dbReference>